<protein>
    <submittedName>
        <fullName evidence="2">Uncharacterized protein</fullName>
    </submittedName>
</protein>
<name>A0A1L7N7K6_PSEPU</name>
<keyword evidence="1" id="KW-0472">Membrane</keyword>
<evidence type="ECO:0000256" key="1">
    <source>
        <dbReference type="SAM" id="Phobius"/>
    </source>
</evidence>
<reference evidence="2 3" key="1">
    <citation type="submission" date="2015-11" db="EMBL/GenBank/DDBJ databases">
        <title>Complete genome sequencing of a biphenyl-degrading bacterium, Pseudomonas putida KF715 (=NBRC110667).</title>
        <authorList>
            <person name="Suenaga H."/>
            <person name="Fujihara N."/>
            <person name="Watanabe T."/>
            <person name="Hirose J."/>
            <person name="Kimura N."/>
            <person name="Yamazoe A."/>
            <person name="Hosoyama A."/>
            <person name="Shimodaira J."/>
            <person name="Furukawa K."/>
        </authorList>
    </citation>
    <scope>NUCLEOTIDE SEQUENCE [LARGE SCALE GENOMIC DNA]</scope>
    <source>
        <strain evidence="2 3">KF715</strain>
    </source>
</reference>
<feature type="transmembrane region" description="Helical" evidence="1">
    <location>
        <begin position="65"/>
        <end position="87"/>
    </location>
</feature>
<keyword evidence="1" id="KW-0812">Transmembrane</keyword>
<dbReference type="EMBL" id="AP015029">
    <property type="protein sequence ID" value="BAW21467.1"/>
    <property type="molecule type" value="Genomic_DNA"/>
</dbReference>
<accession>A0A1L7N7K6</accession>
<sequence length="134" mass="15125">MSLQVLWGFLAAHPTKLINLLALLLTCPGGLLLHSARRREAETREYMAVEEGVVDAFDLRVPRYFYILGFSCLAMAFAVVLVQYLGLRNWGRFAAHRGTRPLLQEIAFPCRSGLVPRWAAKQPRQSFRLQVPAA</sequence>
<dbReference type="Proteomes" id="UP000218731">
    <property type="component" value="Chromosome 1"/>
</dbReference>
<dbReference type="AlphaFoldDB" id="A0A1L7N7K6"/>
<organism evidence="2 3">
    <name type="scientific">Pseudomonas putida</name>
    <name type="common">Arthrobacter siderocapsulatus</name>
    <dbReference type="NCBI Taxonomy" id="303"/>
    <lineage>
        <taxon>Bacteria</taxon>
        <taxon>Pseudomonadati</taxon>
        <taxon>Pseudomonadota</taxon>
        <taxon>Gammaproteobacteria</taxon>
        <taxon>Pseudomonadales</taxon>
        <taxon>Pseudomonadaceae</taxon>
        <taxon>Pseudomonas</taxon>
    </lineage>
</organism>
<proteinExistence type="predicted"/>
<evidence type="ECO:0000313" key="2">
    <source>
        <dbReference type="EMBL" id="BAW21467.1"/>
    </source>
</evidence>
<gene>
    <name evidence="2" type="ORF">KF715C_ch8940</name>
</gene>
<keyword evidence="1" id="KW-1133">Transmembrane helix</keyword>
<evidence type="ECO:0000313" key="3">
    <source>
        <dbReference type="Proteomes" id="UP000218731"/>
    </source>
</evidence>